<protein>
    <recommendedName>
        <fullName evidence="1">Retrovirus-related Pol polyprotein from transposon TNT 1-94-like beta-barrel domain-containing protein</fullName>
    </recommendedName>
</protein>
<sequence length="117" mass="12814">MFSNRSRFTKYCACPTLIKLADSNTLKSIGEGQVHIVAKDNSTLKLKALHVPELAGTLISFGCLYKRGCNVTRTGIKTFDPVKNNFIIFSAEVVGGTCNVKLQSHPQEPLDTQTGRL</sequence>
<dbReference type="InterPro" id="IPR054722">
    <property type="entry name" value="PolX-like_BBD"/>
</dbReference>
<evidence type="ECO:0000259" key="1">
    <source>
        <dbReference type="Pfam" id="PF22936"/>
    </source>
</evidence>
<accession>A0A2N5VH15</accession>
<evidence type="ECO:0000313" key="3">
    <source>
        <dbReference type="Proteomes" id="UP000235392"/>
    </source>
</evidence>
<organism evidence="2 3">
    <name type="scientific">Puccinia coronata f. sp. avenae</name>
    <dbReference type="NCBI Taxonomy" id="200324"/>
    <lineage>
        <taxon>Eukaryota</taxon>
        <taxon>Fungi</taxon>
        <taxon>Dikarya</taxon>
        <taxon>Basidiomycota</taxon>
        <taxon>Pucciniomycotina</taxon>
        <taxon>Pucciniomycetes</taxon>
        <taxon>Pucciniales</taxon>
        <taxon>Pucciniaceae</taxon>
        <taxon>Puccinia</taxon>
    </lineage>
</organism>
<dbReference type="Proteomes" id="UP000235392">
    <property type="component" value="Unassembled WGS sequence"/>
</dbReference>
<reference evidence="2 3" key="1">
    <citation type="submission" date="2017-11" db="EMBL/GenBank/DDBJ databases">
        <title>De novo assembly and phasing of dikaryotic genomes from two isolates of Puccinia coronata f. sp. avenae, the causal agent of oat crown rust.</title>
        <authorList>
            <person name="Miller M.E."/>
            <person name="Zhang Y."/>
            <person name="Omidvar V."/>
            <person name="Sperschneider J."/>
            <person name="Schwessinger B."/>
            <person name="Raley C."/>
            <person name="Palmer J.M."/>
            <person name="Garnica D."/>
            <person name="Upadhyaya N."/>
            <person name="Rathjen J."/>
            <person name="Taylor J.M."/>
            <person name="Park R.F."/>
            <person name="Dodds P.N."/>
            <person name="Hirsch C.D."/>
            <person name="Kianian S.F."/>
            <person name="Figueroa M."/>
        </authorList>
    </citation>
    <scope>NUCLEOTIDE SEQUENCE [LARGE SCALE GENOMIC DNA]</scope>
    <source>
        <strain evidence="2">12SD80</strain>
    </source>
</reference>
<dbReference type="Pfam" id="PF22936">
    <property type="entry name" value="Pol_BBD"/>
    <property type="match status" value="1"/>
</dbReference>
<dbReference type="AlphaFoldDB" id="A0A2N5VH15"/>
<gene>
    <name evidence="2" type="ORF">PCASD_02717</name>
</gene>
<evidence type="ECO:0000313" key="2">
    <source>
        <dbReference type="EMBL" id="PLW49299.1"/>
    </source>
</evidence>
<dbReference type="EMBL" id="PGCI01000017">
    <property type="protein sequence ID" value="PLW49299.1"/>
    <property type="molecule type" value="Genomic_DNA"/>
</dbReference>
<comment type="caution">
    <text evidence="2">The sequence shown here is derived from an EMBL/GenBank/DDBJ whole genome shotgun (WGS) entry which is preliminary data.</text>
</comment>
<feature type="domain" description="Retrovirus-related Pol polyprotein from transposon TNT 1-94-like beta-barrel" evidence="1">
    <location>
        <begin position="1"/>
        <end position="69"/>
    </location>
</feature>
<proteinExistence type="predicted"/>
<name>A0A2N5VH15_9BASI</name>